<organism evidence="2 4">
    <name type="scientific">Lolium multiflorum</name>
    <name type="common">Italian ryegrass</name>
    <name type="synonym">Lolium perenne subsp. multiflorum</name>
    <dbReference type="NCBI Taxonomy" id="4521"/>
    <lineage>
        <taxon>Eukaryota</taxon>
        <taxon>Viridiplantae</taxon>
        <taxon>Streptophyta</taxon>
        <taxon>Embryophyta</taxon>
        <taxon>Tracheophyta</taxon>
        <taxon>Spermatophyta</taxon>
        <taxon>Magnoliopsida</taxon>
        <taxon>Liliopsida</taxon>
        <taxon>Poales</taxon>
        <taxon>Poaceae</taxon>
        <taxon>BOP clade</taxon>
        <taxon>Pooideae</taxon>
        <taxon>Poodae</taxon>
        <taxon>Poeae</taxon>
        <taxon>Poeae Chloroplast Group 2 (Poeae type)</taxon>
        <taxon>Loliodinae</taxon>
        <taxon>Loliinae</taxon>
        <taxon>Lolium</taxon>
    </lineage>
</organism>
<sequence length="117" mass="12218">MAPAAAAAAPAVKSDDEDDYEEYIPVSKRRAMVADRLRHQRLSKPAAPSSAGSPASLPPPPPQPTTNPVAAPDAVAPSAKPSLLVTSTQLKRAAPEVTATEQLILQEKEMIENLADG</sequence>
<feature type="region of interest" description="Disordered" evidence="1">
    <location>
        <begin position="36"/>
        <end position="75"/>
    </location>
</feature>
<accession>A0AAD8RKT9</accession>
<evidence type="ECO:0000313" key="2">
    <source>
        <dbReference type="EMBL" id="KAK1626482.1"/>
    </source>
</evidence>
<evidence type="ECO:0000256" key="1">
    <source>
        <dbReference type="SAM" id="MobiDB-lite"/>
    </source>
</evidence>
<dbReference type="EMBL" id="JAUUTY010000005">
    <property type="protein sequence ID" value="KAK1626527.1"/>
    <property type="molecule type" value="Genomic_DNA"/>
</dbReference>
<feature type="compositionally biased region" description="Low complexity" evidence="1">
    <location>
        <begin position="1"/>
        <end position="11"/>
    </location>
</feature>
<keyword evidence="4" id="KW-1185">Reference proteome</keyword>
<gene>
    <name evidence="2" type="ORF">QYE76_000797</name>
    <name evidence="3" type="ORF">QYE76_000842</name>
</gene>
<reference evidence="2" key="1">
    <citation type="submission" date="2023-07" db="EMBL/GenBank/DDBJ databases">
        <title>A chromosome-level genome assembly of Lolium multiflorum.</title>
        <authorList>
            <person name="Chen Y."/>
            <person name="Copetti D."/>
            <person name="Kolliker R."/>
            <person name="Studer B."/>
        </authorList>
    </citation>
    <scope>NUCLEOTIDE SEQUENCE</scope>
    <source>
        <strain evidence="2">02402/16</strain>
        <tissue evidence="2">Leaf</tissue>
    </source>
</reference>
<proteinExistence type="predicted"/>
<evidence type="ECO:0000313" key="3">
    <source>
        <dbReference type="EMBL" id="KAK1626527.1"/>
    </source>
</evidence>
<dbReference type="AlphaFoldDB" id="A0AAD8RKT9"/>
<feature type="compositionally biased region" description="Low complexity" evidence="1">
    <location>
        <begin position="66"/>
        <end position="75"/>
    </location>
</feature>
<feature type="region of interest" description="Disordered" evidence="1">
    <location>
        <begin position="1"/>
        <end position="20"/>
    </location>
</feature>
<comment type="caution">
    <text evidence="2">The sequence shown here is derived from an EMBL/GenBank/DDBJ whole genome shotgun (WGS) entry which is preliminary data.</text>
</comment>
<dbReference type="Proteomes" id="UP001231189">
    <property type="component" value="Unassembled WGS sequence"/>
</dbReference>
<evidence type="ECO:0000313" key="4">
    <source>
        <dbReference type="Proteomes" id="UP001231189"/>
    </source>
</evidence>
<feature type="compositionally biased region" description="Low complexity" evidence="1">
    <location>
        <begin position="43"/>
        <end position="55"/>
    </location>
</feature>
<protein>
    <submittedName>
        <fullName evidence="2">Uncharacterized protein</fullName>
    </submittedName>
</protein>
<feature type="compositionally biased region" description="Pro residues" evidence="1">
    <location>
        <begin position="56"/>
        <end position="65"/>
    </location>
</feature>
<name>A0AAD8RKT9_LOLMU</name>
<dbReference type="EMBL" id="JAUUTY010000005">
    <property type="protein sequence ID" value="KAK1626482.1"/>
    <property type="molecule type" value="Genomic_DNA"/>
</dbReference>